<dbReference type="CDD" id="cd05466">
    <property type="entry name" value="PBP2_LTTR_substrate"/>
    <property type="match status" value="1"/>
</dbReference>
<sequence>MKDDLEAAADKTGAKREGSITPGLLRAFVAIAETGSFSQAAAQLGVAQPTVSIQLTNLEQSCGVLLLHRRPRVKLTEAGCEVFLRARQILSRLDGLEAYARDMQHLERGSLAVGTSTPAFAMPLLSSFMVAQPAIAIRTTIGNTSELIDDLAQCRIDVAVMTLQEPVPNMRCTLLFPQRLMACVPVGADTAARTEIHIAELAGHPLVMREQGSMTRKLLETAMREKGLAPRVRLEVGSREAVIEAVAAGLGSGILLEGEVRSDTRLHQMMLAGTSIVGGVYAVTLKEGADIPAINALLEHAVHAKVGARAAG</sequence>
<dbReference type="Proteomes" id="UP000194161">
    <property type="component" value="Chromosome"/>
</dbReference>
<gene>
    <name evidence="6" type="ORF">CAL15_03430</name>
</gene>
<evidence type="ECO:0000256" key="2">
    <source>
        <dbReference type="ARBA" id="ARBA00023015"/>
    </source>
</evidence>
<dbReference type="OrthoDB" id="9786526at2"/>
<dbReference type="PANTHER" id="PTHR30346:SF28">
    <property type="entry name" value="HTH-TYPE TRANSCRIPTIONAL REGULATOR CYNR"/>
    <property type="match status" value="1"/>
</dbReference>
<dbReference type="PRINTS" id="PR00039">
    <property type="entry name" value="HTHLYSR"/>
</dbReference>
<evidence type="ECO:0000259" key="5">
    <source>
        <dbReference type="PROSITE" id="PS50931"/>
    </source>
</evidence>
<organism evidence="6 7">
    <name type="scientific">Bordetella genomosp. 13</name>
    <dbReference type="NCBI Taxonomy" id="463040"/>
    <lineage>
        <taxon>Bacteria</taxon>
        <taxon>Pseudomonadati</taxon>
        <taxon>Pseudomonadota</taxon>
        <taxon>Betaproteobacteria</taxon>
        <taxon>Burkholderiales</taxon>
        <taxon>Alcaligenaceae</taxon>
        <taxon>Bordetella</taxon>
    </lineage>
</organism>
<dbReference type="InterPro" id="IPR036388">
    <property type="entry name" value="WH-like_DNA-bd_sf"/>
</dbReference>
<name>A0A1W6Z8D8_9BORD</name>
<dbReference type="EMBL" id="CP021111">
    <property type="protein sequence ID" value="ARP93512.1"/>
    <property type="molecule type" value="Genomic_DNA"/>
</dbReference>
<dbReference type="PROSITE" id="PS50931">
    <property type="entry name" value="HTH_LYSR"/>
    <property type="match status" value="1"/>
</dbReference>
<dbReference type="FunFam" id="1.10.10.10:FF:000001">
    <property type="entry name" value="LysR family transcriptional regulator"/>
    <property type="match status" value="1"/>
</dbReference>
<dbReference type="STRING" id="463040.CAL15_03430"/>
<reference evidence="6 7" key="1">
    <citation type="submission" date="2017-05" db="EMBL/GenBank/DDBJ databases">
        <title>Complete and WGS of Bordetella genogroups.</title>
        <authorList>
            <person name="Spilker T."/>
            <person name="LiPuma J."/>
        </authorList>
    </citation>
    <scope>NUCLEOTIDE SEQUENCE [LARGE SCALE GENOMIC DNA]</scope>
    <source>
        <strain evidence="6 7">AU7206</strain>
    </source>
</reference>
<keyword evidence="7" id="KW-1185">Reference proteome</keyword>
<comment type="similarity">
    <text evidence="1">Belongs to the LysR transcriptional regulatory family.</text>
</comment>
<dbReference type="AlphaFoldDB" id="A0A1W6Z8D8"/>
<feature type="domain" description="HTH lysR-type" evidence="5">
    <location>
        <begin position="20"/>
        <end position="76"/>
    </location>
</feature>
<dbReference type="SUPFAM" id="SSF53850">
    <property type="entry name" value="Periplasmic binding protein-like II"/>
    <property type="match status" value="1"/>
</dbReference>
<evidence type="ECO:0000313" key="7">
    <source>
        <dbReference type="Proteomes" id="UP000194161"/>
    </source>
</evidence>
<evidence type="ECO:0000256" key="1">
    <source>
        <dbReference type="ARBA" id="ARBA00009437"/>
    </source>
</evidence>
<protein>
    <recommendedName>
        <fullName evidence="5">HTH lysR-type domain-containing protein</fullName>
    </recommendedName>
</protein>
<evidence type="ECO:0000256" key="4">
    <source>
        <dbReference type="ARBA" id="ARBA00023163"/>
    </source>
</evidence>
<dbReference type="GO" id="GO:0003700">
    <property type="term" value="F:DNA-binding transcription factor activity"/>
    <property type="evidence" value="ECO:0007669"/>
    <property type="project" value="InterPro"/>
</dbReference>
<dbReference type="InterPro" id="IPR036390">
    <property type="entry name" value="WH_DNA-bd_sf"/>
</dbReference>
<evidence type="ECO:0000256" key="3">
    <source>
        <dbReference type="ARBA" id="ARBA00023125"/>
    </source>
</evidence>
<dbReference type="Gene3D" id="3.40.190.290">
    <property type="match status" value="1"/>
</dbReference>
<dbReference type="Pfam" id="PF00126">
    <property type="entry name" value="HTH_1"/>
    <property type="match status" value="1"/>
</dbReference>
<keyword evidence="2" id="KW-0805">Transcription regulation</keyword>
<dbReference type="Gene3D" id="1.10.10.10">
    <property type="entry name" value="Winged helix-like DNA-binding domain superfamily/Winged helix DNA-binding domain"/>
    <property type="match status" value="1"/>
</dbReference>
<accession>A0A1W6Z8D8</accession>
<evidence type="ECO:0000313" key="6">
    <source>
        <dbReference type="EMBL" id="ARP93512.1"/>
    </source>
</evidence>
<dbReference type="InterPro" id="IPR000847">
    <property type="entry name" value="LysR_HTH_N"/>
</dbReference>
<keyword evidence="4" id="KW-0804">Transcription</keyword>
<dbReference type="Pfam" id="PF03466">
    <property type="entry name" value="LysR_substrate"/>
    <property type="match status" value="1"/>
</dbReference>
<proteinExistence type="inferred from homology"/>
<dbReference type="InterPro" id="IPR005119">
    <property type="entry name" value="LysR_subst-bd"/>
</dbReference>
<dbReference type="GO" id="GO:0003677">
    <property type="term" value="F:DNA binding"/>
    <property type="evidence" value="ECO:0007669"/>
    <property type="project" value="UniProtKB-KW"/>
</dbReference>
<dbReference type="RefSeq" id="WP_086077297.1">
    <property type="nucleotide sequence ID" value="NZ_CP021111.1"/>
</dbReference>
<dbReference type="KEGG" id="bgm:CAL15_03430"/>
<keyword evidence="3" id="KW-0238">DNA-binding</keyword>
<dbReference type="GO" id="GO:0032993">
    <property type="term" value="C:protein-DNA complex"/>
    <property type="evidence" value="ECO:0007669"/>
    <property type="project" value="TreeGrafter"/>
</dbReference>
<dbReference type="SUPFAM" id="SSF46785">
    <property type="entry name" value="Winged helix' DNA-binding domain"/>
    <property type="match status" value="1"/>
</dbReference>
<dbReference type="PANTHER" id="PTHR30346">
    <property type="entry name" value="TRANSCRIPTIONAL DUAL REGULATOR HCAR-RELATED"/>
    <property type="match status" value="1"/>
</dbReference>